<dbReference type="InterPro" id="IPR016160">
    <property type="entry name" value="Ald_DH_CS_CYS"/>
</dbReference>
<sequence length="485" mass="51803">MNMNIKDAELLKSRCYINGRWLDADDGSTITVTNPADGRALGTVPKMGAKETRRAVEAAHGAFATWRELTAETRAKYLRRWFDLILTHQEDLALIMTLEQGKPLAEARGEIAYAASYIEWFAEEGRRLYGDVVPSPWSDKRIVVLKEPVGVCAAITPWNFPAAMITRKVAPALAAGCTVVVKPASQTPLSALALAELAQRAGIPDGVINVVTGNASAVGGELSANPLVHKLSFTGSTEVGRTLAAQCAPTLKKLSMELGGNAPFIVFDDADLDAAVEGAMASKYRNSGQTCVCANRFLVQDAVYDEFAEKLAAAVSRLRVGNGINPDVTQGPLIDAAALAKVEELVGDALAKGARLVTGGQRHAQGGTFYEPTVLRDVGADMKIAREEIFGPVAPLFRFATDAEAVSIANATEYGLAAYFFANDIRRIWRVAEKIEYGMVGINTGLLSTAVAPFGGVKQSGMGREGSKYGIEDYVHTKYLCLGGI</sequence>
<keyword evidence="7" id="KW-1185">Reference proteome</keyword>
<dbReference type="Gene3D" id="3.40.309.10">
    <property type="entry name" value="Aldehyde Dehydrogenase, Chain A, domain 2"/>
    <property type="match status" value="1"/>
</dbReference>
<accession>A0A0G3EW64</accession>
<reference evidence="7" key="1">
    <citation type="submission" date="2015-06" db="EMBL/GenBank/DDBJ databases">
        <authorList>
            <person name="Lim Y.L."/>
            <person name="Ee R."/>
            <person name="Yong D."/>
            <person name="How K.Y."/>
            <person name="Yin W.F."/>
            <person name="Chan K.G."/>
        </authorList>
    </citation>
    <scope>NUCLEOTIDE SEQUENCE [LARGE SCALE GENOMIC DNA]</scope>
    <source>
        <strain evidence="7">DSM 25325</strain>
    </source>
</reference>
<evidence type="ECO:0000313" key="6">
    <source>
        <dbReference type="EMBL" id="AKJ70259.1"/>
    </source>
</evidence>
<protein>
    <submittedName>
        <fullName evidence="6">NAD-dependent succinate-semialdehyde dehydrogenase</fullName>
    </submittedName>
</protein>
<dbReference type="OrthoDB" id="6187633at2"/>
<dbReference type="SUPFAM" id="SSF53720">
    <property type="entry name" value="ALDH-like"/>
    <property type="match status" value="1"/>
</dbReference>
<dbReference type="InterPro" id="IPR029510">
    <property type="entry name" value="Ald_DH_CS_GLU"/>
</dbReference>
<dbReference type="AlphaFoldDB" id="A0A0G3EW64"/>
<dbReference type="PANTHER" id="PTHR43353">
    <property type="entry name" value="SUCCINATE-SEMIALDEHYDE DEHYDROGENASE, MITOCHONDRIAL"/>
    <property type="match status" value="1"/>
</dbReference>
<dbReference type="Proteomes" id="UP000036700">
    <property type="component" value="Chromosome"/>
</dbReference>
<dbReference type="KEGG" id="ptx:ABW99_20660"/>
<evidence type="ECO:0000256" key="3">
    <source>
        <dbReference type="PROSITE-ProRule" id="PRU10007"/>
    </source>
</evidence>
<dbReference type="STRING" id="445709.ABW99_20660"/>
<name>A0A0G3EW64_9BURK</name>
<dbReference type="FunFam" id="3.40.309.10:FF:000004">
    <property type="entry name" value="Succinate-semialdehyde dehydrogenase I"/>
    <property type="match status" value="1"/>
</dbReference>
<evidence type="ECO:0000256" key="1">
    <source>
        <dbReference type="ARBA" id="ARBA00009986"/>
    </source>
</evidence>
<dbReference type="Pfam" id="PF00171">
    <property type="entry name" value="Aldedh"/>
    <property type="match status" value="1"/>
</dbReference>
<dbReference type="CDD" id="cd07103">
    <property type="entry name" value="ALDH_F5_SSADH_GabD"/>
    <property type="match status" value="1"/>
</dbReference>
<dbReference type="Gene3D" id="3.40.605.10">
    <property type="entry name" value="Aldehyde Dehydrogenase, Chain A, domain 1"/>
    <property type="match status" value="1"/>
</dbReference>
<comment type="similarity">
    <text evidence="1 4">Belongs to the aldehyde dehydrogenase family.</text>
</comment>
<dbReference type="PANTHER" id="PTHR43353:SF5">
    <property type="entry name" value="SUCCINATE-SEMIALDEHYDE DEHYDROGENASE, MITOCHONDRIAL"/>
    <property type="match status" value="1"/>
</dbReference>
<dbReference type="GO" id="GO:0005829">
    <property type="term" value="C:cytosol"/>
    <property type="evidence" value="ECO:0007669"/>
    <property type="project" value="TreeGrafter"/>
</dbReference>
<dbReference type="NCBIfam" id="TIGR01780">
    <property type="entry name" value="SSADH"/>
    <property type="match status" value="1"/>
</dbReference>
<dbReference type="PROSITE" id="PS00687">
    <property type="entry name" value="ALDEHYDE_DEHYDR_GLU"/>
    <property type="match status" value="1"/>
</dbReference>
<dbReference type="EMBL" id="CP011568">
    <property type="protein sequence ID" value="AKJ70259.1"/>
    <property type="molecule type" value="Genomic_DNA"/>
</dbReference>
<evidence type="ECO:0000313" key="7">
    <source>
        <dbReference type="Proteomes" id="UP000036700"/>
    </source>
</evidence>
<dbReference type="InterPro" id="IPR050740">
    <property type="entry name" value="Aldehyde_DH_Superfamily"/>
</dbReference>
<dbReference type="PROSITE" id="PS00070">
    <property type="entry name" value="ALDEHYDE_DEHYDR_CYS"/>
    <property type="match status" value="1"/>
</dbReference>
<organism evidence="6 7">
    <name type="scientific">Pandoraea thiooxydans</name>
    <dbReference type="NCBI Taxonomy" id="445709"/>
    <lineage>
        <taxon>Bacteria</taxon>
        <taxon>Pseudomonadati</taxon>
        <taxon>Pseudomonadota</taxon>
        <taxon>Betaproteobacteria</taxon>
        <taxon>Burkholderiales</taxon>
        <taxon>Burkholderiaceae</taxon>
        <taxon>Pandoraea</taxon>
    </lineage>
</organism>
<keyword evidence="2 4" id="KW-0560">Oxidoreductase</keyword>
<feature type="domain" description="Aldehyde dehydrogenase" evidence="5">
    <location>
        <begin position="21"/>
        <end position="479"/>
    </location>
</feature>
<dbReference type="InterPro" id="IPR016162">
    <property type="entry name" value="Ald_DH_N"/>
</dbReference>
<gene>
    <name evidence="6" type="primary">gabD</name>
    <name evidence="6" type="ORF">ABW99_20660</name>
</gene>
<dbReference type="InterPro" id="IPR015590">
    <property type="entry name" value="Aldehyde_DH_dom"/>
</dbReference>
<dbReference type="GO" id="GO:0004777">
    <property type="term" value="F:succinate-semialdehyde dehydrogenase (NAD+) activity"/>
    <property type="evidence" value="ECO:0007669"/>
    <property type="project" value="TreeGrafter"/>
</dbReference>
<dbReference type="GO" id="GO:0009450">
    <property type="term" value="P:gamma-aminobutyric acid catabolic process"/>
    <property type="evidence" value="ECO:0007669"/>
    <property type="project" value="InterPro"/>
</dbReference>
<evidence type="ECO:0000259" key="5">
    <source>
        <dbReference type="Pfam" id="PF00171"/>
    </source>
</evidence>
<feature type="active site" evidence="3">
    <location>
        <position position="257"/>
    </location>
</feature>
<dbReference type="InterPro" id="IPR016163">
    <property type="entry name" value="Ald_DH_C"/>
</dbReference>
<dbReference type="PATRIC" id="fig|445709.3.peg.4331"/>
<dbReference type="FunFam" id="3.40.605.10:FF:000005">
    <property type="entry name" value="Succinate-semialdehyde dehydrogenase I"/>
    <property type="match status" value="1"/>
</dbReference>
<dbReference type="InterPro" id="IPR016161">
    <property type="entry name" value="Ald_DH/histidinol_DH"/>
</dbReference>
<dbReference type="InterPro" id="IPR010102">
    <property type="entry name" value="Succ_semiAld_DH"/>
</dbReference>
<evidence type="ECO:0000256" key="2">
    <source>
        <dbReference type="ARBA" id="ARBA00023002"/>
    </source>
</evidence>
<evidence type="ECO:0000256" key="4">
    <source>
        <dbReference type="RuleBase" id="RU003345"/>
    </source>
</evidence>
<proteinExistence type="inferred from homology"/>